<evidence type="ECO:0000256" key="1">
    <source>
        <dbReference type="SAM" id="MobiDB-lite"/>
    </source>
</evidence>
<sequence length="299" mass="32659">MRPSLPRPRTAPSRSAALLRRRGWARAMSTVSLASPGCRSRPFTPSLEIAGQAHSSSLARDKVRMPRDCGPGGSRAVGEGRRELEEGPYLHTGAVPALKGPQSNNSSVLTRRQRMCVVPESPLGARDGLRQLRRGCPSTVVSQRPPVPVCYGLERPRYGAAGQMPSRHAERLVASEVLEVGRSRLGPDHLAAFLGRAALLTAARRGRTNAVRTNLGGSSWVVFSILTLFGLEPEIVCRVRFELGGVYVIDRGPPSRQSLPYLLLKHSEMVVVKQQQHLPRNHRENDALGSAYHDDVCVH</sequence>
<feature type="region of interest" description="Disordered" evidence="1">
    <location>
        <begin position="53"/>
        <end position="79"/>
    </location>
</feature>
<dbReference type="Proteomes" id="UP000799757">
    <property type="component" value="Unassembled WGS sequence"/>
</dbReference>
<evidence type="ECO:0000313" key="3">
    <source>
        <dbReference type="Proteomes" id="UP000799757"/>
    </source>
</evidence>
<protein>
    <submittedName>
        <fullName evidence="2">Uncharacterized protein</fullName>
    </submittedName>
</protein>
<evidence type="ECO:0000313" key="2">
    <source>
        <dbReference type="EMBL" id="KAF2785829.1"/>
    </source>
</evidence>
<organism evidence="2 3">
    <name type="scientific">Melanomma pulvis-pyrius CBS 109.77</name>
    <dbReference type="NCBI Taxonomy" id="1314802"/>
    <lineage>
        <taxon>Eukaryota</taxon>
        <taxon>Fungi</taxon>
        <taxon>Dikarya</taxon>
        <taxon>Ascomycota</taxon>
        <taxon>Pezizomycotina</taxon>
        <taxon>Dothideomycetes</taxon>
        <taxon>Pleosporomycetidae</taxon>
        <taxon>Pleosporales</taxon>
        <taxon>Melanommataceae</taxon>
        <taxon>Melanomma</taxon>
    </lineage>
</organism>
<reference evidence="2" key="1">
    <citation type="journal article" date="2020" name="Stud. Mycol.">
        <title>101 Dothideomycetes genomes: a test case for predicting lifestyles and emergence of pathogens.</title>
        <authorList>
            <person name="Haridas S."/>
            <person name="Albert R."/>
            <person name="Binder M."/>
            <person name="Bloem J."/>
            <person name="Labutti K."/>
            <person name="Salamov A."/>
            <person name="Andreopoulos B."/>
            <person name="Baker S."/>
            <person name="Barry K."/>
            <person name="Bills G."/>
            <person name="Bluhm B."/>
            <person name="Cannon C."/>
            <person name="Castanera R."/>
            <person name="Culley D."/>
            <person name="Daum C."/>
            <person name="Ezra D."/>
            <person name="Gonzalez J."/>
            <person name="Henrissat B."/>
            <person name="Kuo A."/>
            <person name="Liang C."/>
            <person name="Lipzen A."/>
            <person name="Lutzoni F."/>
            <person name="Magnuson J."/>
            <person name="Mondo S."/>
            <person name="Nolan M."/>
            <person name="Ohm R."/>
            <person name="Pangilinan J."/>
            <person name="Park H.-J."/>
            <person name="Ramirez L."/>
            <person name="Alfaro M."/>
            <person name="Sun H."/>
            <person name="Tritt A."/>
            <person name="Yoshinaga Y."/>
            <person name="Zwiers L.-H."/>
            <person name="Turgeon B."/>
            <person name="Goodwin S."/>
            <person name="Spatafora J."/>
            <person name="Crous P."/>
            <person name="Grigoriev I."/>
        </authorList>
    </citation>
    <scope>NUCLEOTIDE SEQUENCE</scope>
    <source>
        <strain evidence="2">CBS 109.77</strain>
    </source>
</reference>
<name>A0A6A6WP13_9PLEO</name>
<dbReference type="AlphaFoldDB" id="A0A6A6WP13"/>
<dbReference type="EMBL" id="MU002652">
    <property type="protein sequence ID" value="KAF2785829.1"/>
    <property type="molecule type" value="Genomic_DNA"/>
</dbReference>
<keyword evidence="3" id="KW-1185">Reference proteome</keyword>
<accession>A0A6A6WP13</accession>
<proteinExistence type="predicted"/>
<gene>
    <name evidence="2" type="ORF">K505DRAFT_344335</name>
</gene>